<evidence type="ECO:0000313" key="3">
    <source>
        <dbReference type="EMBL" id="RAW25815.1"/>
    </source>
</evidence>
<dbReference type="EMBL" id="MJFZ01000709">
    <property type="protein sequence ID" value="RAW25815.1"/>
    <property type="molecule type" value="Genomic_DNA"/>
</dbReference>
<evidence type="ECO:0000313" key="1">
    <source>
        <dbReference type="EMBL" id="KAG3207123.1"/>
    </source>
</evidence>
<dbReference type="AlphaFoldDB" id="A0A329RBZ5"/>
<evidence type="ECO:0000313" key="2">
    <source>
        <dbReference type="EMBL" id="RAW21509.1"/>
    </source>
</evidence>
<dbReference type="OrthoDB" id="133953at2759"/>
<proteinExistence type="predicted"/>
<name>A0A329RBZ5_9STRA</name>
<accession>A0A329RBZ5</accession>
<dbReference type="Proteomes" id="UP000251314">
    <property type="component" value="Unassembled WGS sequence"/>
</dbReference>
<keyword evidence="4" id="KW-1185">Reference proteome</keyword>
<reference evidence="1" key="2">
    <citation type="submission" date="2018-05" db="EMBL/GenBank/DDBJ databases">
        <title>Effector identification in a new, highly contiguous assembly of the strawberry crown rot pathogen Phytophthora cactorum.</title>
        <authorList>
            <person name="Armitage A.D."/>
            <person name="Nellist C.F."/>
            <person name="Bates H."/>
            <person name="Vickerstaff R.J."/>
            <person name="Harrison R.J."/>
        </authorList>
    </citation>
    <scope>NUCLEOTIDE SEQUENCE</scope>
    <source>
        <strain evidence="1">P421</strain>
    </source>
</reference>
<protein>
    <submittedName>
        <fullName evidence="2">Uncharacterized protein</fullName>
    </submittedName>
</protein>
<evidence type="ECO:0000313" key="4">
    <source>
        <dbReference type="Proteomes" id="UP000251314"/>
    </source>
</evidence>
<dbReference type="VEuPathDB" id="FungiDB:PC110_g22048"/>
<dbReference type="Proteomes" id="UP000760860">
    <property type="component" value="Unassembled WGS sequence"/>
</dbReference>
<dbReference type="EMBL" id="RCMV01001749">
    <property type="protein sequence ID" value="KAG3207123.1"/>
    <property type="molecule type" value="Genomic_DNA"/>
</dbReference>
<dbReference type="VEuPathDB" id="FungiDB:PC110_g17777"/>
<sequence>MRNPMPVDELLNPLEEIVIKEHPTDGDFCRVDTNSEN</sequence>
<gene>
    <name evidence="3" type="ORF">PC110_g17777</name>
    <name evidence="2" type="ORF">PC110_g22048</name>
    <name evidence="1" type="ORF">PC129_g21525</name>
</gene>
<reference evidence="2 4" key="1">
    <citation type="submission" date="2018-01" db="EMBL/GenBank/DDBJ databases">
        <title>Draft genome of the strawberry crown rot pathogen Phytophthora cactorum.</title>
        <authorList>
            <person name="Armitage A.D."/>
            <person name="Lysoe E."/>
            <person name="Nellist C.F."/>
            <person name="Harrison R.J."/>
            <person name="Brurberg M.B."/>
        </authorList>
    </citation>
    <scope>NUCLEOTIDE SEQUENCE [LARGE SCALE GENOMIC DNA]</scope>
    <source>
        <strain evidence="2 4">10300</strain>
    </source>
</reference>
<dbReference type="EMBL" id="MJFZ01001721">
    <property type="protein sequence ID" value="RAW21509.1"/>
    <property type="molecule type" value="Genomic_DNA"/>
</dbReference>
<comment type="caution">
    <text evidence="2">The sequence shown here is derived from an EMBL/GenBank/DDBJ whole genome shotgun (WGS) entry which is preliminary data.</text>
</comment>
<organism evidence="2 4">
    <name type="scientific">Phytophthora cactorum</name>
    <dbReference type="NCBI Taxonomy" id="29920"/>
    <lineage>
        <taxon>Eukaryota</taxon>
        <taxon>Sar</taxon>
        <taxon>Stramenopiles</taxon>
        <taxon>Oomycota</taxon>
        <taxon>Peronosporomycetes</taxon>
        <taxon>Peronosporales</taxon>
        <taxon>Peronosporaceae</taxon>
        <taxon>Phytophthora</taxon>
    </lineage>
</organism>